<dbReference type="RefSeq" id="WP_111337039.1">
    <property type="nucleotide sequence ID" value="NZ_CP030032.1"/>
</dbReference>
<keyword evidence="2" id="KW-1185">Reference proteome</keyword>
<dbReference type="KEGG" id="bsed:DN745_17830"/>
<dbReference type="EMBL" id="CP030032">
    <property type="protein sequence ID" value="AWV91090.1"/>
    <property type="molecule type" value="Genomic_DNA"/>
</dbReference>
<dbReference type="AlphaFoldDB" id="A0A2Z4FQ88"/>
<dbReference type="InterPro" id="IPR013229">
    <property type="entry name" value="PEGA"/>
</dbReference>
<gene>
    <name evidence="1" type="ORF">DN745_17830</name>
</gene>
<evidence type="ECO:0000313" key="1">
    <source>
        <dbReference type="EMBL" id="AWV91090.1"/>
    </source>
</evidence>
<dbReference type="OrthoDB" id="5499237at2"/>
<accession>A0A2Z4FQ88</accession>
<organism evidence="1 2">
    <name type="scientific">Bradymonas sediminis</name>
    <dbReference type="NCBI Taxonomy" id="1548548"/>
    <lineage>
        <taxon>Bacteria</taxon>
        <taxon>Deltaproteobacteria</taxon>
        <taxon>Bradymonadales</taxon>
        <taxon>Bradymonadaceae</taxon>
        <taxon>Bradymonas</taxon>
    </lineage>
</organism>
<evidence type="ECO:0000313" key="2">
    <source>
        <dbReference type="Proteomes" id="UP000249799"/>
    </source>
</evidence>
<name>A0A2Z4FQ88_9DELT</name>
<dbReference type="Proteomes" id="UP000249799">
    <property type="component" value="Chromosome"/>
</dbReference>
<reference evidence="1 2" key="1">
    <citation type="submission" date="2018-06" db="EMBL/GenBank/DDBJ databases">
        <title>Lujinxingia sediminis gen. nov. sp. nov., a new facultative anaerobic member of the class Deltaproteobacteria, and proposal of Lujinxingaceae fam. nov.</title>
        <authorList>
            <person name="Guo L.-Y."/>
            <person name="Li C.-M."/>
            <person name="Wang S."/>
            <person name="Du Z.-J."/>
        </authorList>
    </citation>
    <scope>NUCLEOTIDE SEQUENCE [LARGE SCALE GENOMIC DNA]</scope>
    <source>
        <strain evidence="1 2">FA350</strain>
    </source>
</reference>
<sequence length="399" mass="42953">MYKKKMFFIQALVATLFLWGVSANIAFAQDNDEALNVAVLNLEGTGVDPQLLDTLTSVLRNEAQQFSSYDIVNQSPINLSEVAIVLGCSSDSLPCLGRAADQLDARVLIFGRVAKVEDTHRVTVVIFDAQSQKIVRQLVRTLASETKTSQGRSADPVSAFRKEVQSLFPRDANPVAENQATLLQIESNVDNTEIKLNGTMVGVAPIKRSSLPPGIYRIEASRQGYTTWKTNVELIAGADVRVWAPMKRAPGASDKVAAKAPVSGRKTVTPPPMPASSGPNWGAWSAIGVGGIALAGSGVMALMIFDTEDELKALDANRDPAPAKREAYLNDRQGLLDKGESYELGHRVLLGVGLVSVAAGVVWLVLDDGGEAQQRAQKIDDSNWDVGLSTRGVQAQWSW</sequence>
<proteinExistence type="predicted"/>
<protein>
    <submittedName>
        <fullName evidence="1">Uncharacterized protein</fullName>
    </submittedName>
</protein>
<dbReference type="Pfam" id="PF08308">
    <property type="entry name" value="PEGA"/>
    <property type="match status" value="1"/>
</dbReference>